<proteinExistence type="predicted"/>
<dbReference type="GO" id="GO:0030170">
    <property type="term" value="F:pyridoxal phosphate binding"/>
    <property type="evidence" value="ECO:0007669"/>
    <property type="project" value="InterPro"/>
</dbReference>
<evidence type="ECO:0000256" key="7">
    <source>
        <dbReference type="ARBA" id="ARBA00022946"/>
    </source>
</evidence>
<dbReference type="CDD" id="cd01561">
    <property type="entry name" value="CBS_like"/>
    <property type="match status" value="1"/>
</dbReference>
<dbReference type="EC" id="2.5.1.47" evidence="3"/>
<evidence type="ECO:0000256" key="3">
    <source>
        <dbReference type="ARBA" id="ARBA00012681"/>
    </source>
</evidence>
<evidence type="ECO:0000313" key="11">
    <source>
        <dbReference type="Proteomes" id="UP000267448"/>
    </source>
</evidence>
<sequence>MKSSPHSQERSPGLSPALSPVLRNVTQLIGNTDLLRINSISDLTGCEILLKCEQQNPGGSIKDRAALQMVQDAIFSGKLKPGMTIVEGTAGNTGIGLALVAKALRFKMLVVMPRGQAPEKEQMINLYGAELLLVDACPFANPNHFYHTAKRIAEGNDNYWWADQFENTSNSKAHYEHTGPEIWQQTQGEIDALVSVAGTGGTIAGNSCYLSQMYHGLKTWLVDPDGSGIYAYLKTGKYVSSGNSFTEGIGIMRSVENFRQAKVDKAITLPDRDLIAIARHVRELDGIALGSSSALNVAGALYAAAKMGAGKTIVTFCCDLAERSSSKLYNEEFLVDKGFSAPSESLEEMFERYQNEPAEAVVDVHR</sequence>
<comment type="cofactor">
    <cofactor evidence="1">
        <name>pyridoxal 5'-phosphate</name>
        <dbReference type="ChEBI" id="CHEBI:597326"/>
    </cofactor>
</comment>
<keyword evidence="4" id="KW-0028">Amino-acid biosynthesis</keyword>
<dbReference type="Pfam" id="PF00291">
    <property type="entry name" value="PALP"/>
    <property type="match status" value="1"/>
</dbReference>
<evidence type="ECO:0000256" key="5">
    <source>
        <dbReference type="ARBA" id="ARBA00022679"/>
    </source>
</evidence>
<dbReference type="SUPFAM" id="SSF53686">
    <property type="entry name" value="Tryptophan synthase beta subunit-like PLP-dependent enzymes"/>
    <property type="match status" value="1"/>
</dbReference>
<dbReference type="RefSeq" id="WP_126517952.1">
    <property type="nucleotide sequence ID" value="NZ_RXNU01000001.1"/>
</dbReference>
<accession>A0A3S0IRV9</accession>
<evidence type="ECO:0000256" key="4">
    <source>
        <dbReference type="ARBA" id="ARBA00022605"/>
    </source>
</evidence>
<feature type="domain" description="Tryptophan synthase beta chain-like PALP" evidence="9">
    <location>
        <begin position="25"/>
        <end position="319"/>
    </location>
</feature>
<dbReference type="NCBIfam" id="NF007989">
    <property type="entry name" value="PRK10717.1"/>
    <property type="match status" value="1"/>
</dbReference>
<keyword evidence="11" id="KW-1185">Reference proteome</keyword>
<dbReference type="OrthoDB" id="9805733at2"/>
<dbReference type="PROSITE" id="PS00165">
    <property type="entry name" value="DEHYDRATASE_SER_THR"/>
    <property type="match status" value="1"/>
</dbReference>
<comment type="caution">
    <text evidence="10">The sequence shown here is derived from an EMBL/GenBank/DDBJ whole genome shotgun (WGS) entry which is preliminary data.</text>
</comment>
<evidence type="ECO:0000259" key="9">
    <source>
        <dbReference type="Pfam" id="PF00291"/>
    </source>
</evidence>
<dbReference type="InterPro" id="IPR001926">
    <property type="entry name" value="TrpB-like_PALP"/>
</dbReference>
<name>A0A3S0IRV9_9GAMM</name>
<dbReference type="InterPro" id="IPR050214">
    <property type="entry name" value="Cys_Synth/Cystath_Beta-Synth"/>
</dbReference>
<dbReference type="EMBL" id="RXNU01000001">
    <property type="protein sequence ID" value="RTR40586.1"/>
    <property type="molecule type" value="Genomic_DNA"/>
</dbReference>
<evidence type="ECO:0000256" key="8">
    <source>
        <dbReference type="ARBA" id="ARBA00047931"/>
    </source>
</evidence>
<keyword evidence="6" id="KW-0663">Pyridoxal phosphate</keyword>
<evidence type="ECO:0000313" key="10">
    <source>
        <dbReference type="EMBL" id="RTR40586.1"/>
    </source>
</evidence>
<comment type="catalytic activity">
    <reaction evidence="8">
        <text>O-acetyl-L-serine + hydrogen sulfide = L-cysteine + acetate</text>
        <dbReference type="Rhea" id="RHEA:14829"/>
        <dbReference type="ChEBI" id="CHEBI:29919"/>
        <dbReference type="ChEBI" id="CHEBI:30089"/>
        <dbReference type="ChEBI" id="CHEBI:35235"/>
        <dbReference type="ChEBI" id="CHEBI:58340"/>
        <dbReference type="EC" id="2.5.1.47"/>
    </reaction>
</comment>
<organism evidence="10 11">
    <name type="scientific">Shewanella canadensis</name>
    <dbReference type="NCBI Taxonomy" id="271096"/>
    <lineage>
        <taxon>Bacteria</taxon>
        <taxon>Pseudomonadati</taxon>
        <taxon>Pseudomonadota</taxon>
        <taxon>Gammaproteobacteria</taxon>
        <taxon>Alteromonadales</taxon>
        <taxon>Shewanellaceae</taxon>
        <taxon>Shewanella</taxon>
    </lineage>
</organism>
<evidence type="ECO:0000256" key="2">
    <source>
        <dbReference type="ARBA" id="ARBA00004962"/>
    </source>
</evidence>
<dbReference type="InterPro" id="IPR001216">
    <property type="entry name" value="P-phosphate_BS"/>
</dbReference>
<dbReference type="GO" id="GO:0004124">
    <property type="term" value="F:cysteine synthase activity"/>
    <property type="evidence" value="ECO:0007669"/>
    <property type="project" value="UniProtKB-EC"/>
</dbReference>
<reference evidence="10 11" key="1">
    <citation type="submission" date="2018-12" db="EMBL/GenBank/DDBJ databases">
        <authorList>
            <person name="Yu L."/>
        </authorList>
    </citation>
    <scope>NUCLEOTIDE SEQUENCE [LARGE SCALE GENOMIC DNA]</scope>
    <source>
        <strain evidence="10 11">HAW-EB2</strain>
    </source>
</reference>
<dbReference type="Gene3D" id="3.40.50.1100">
    <property type="match status" value="2"/>
</dbReference>
<keyword evidence="7" id="KW-0809">Transit peptide</keyword>
<protein>
    <recommendedName>
        <fullName evidence="3">cysteine synthase</fullName>
        <ecNumber evidence="3">2.5.1.47</ecNumber>
    </recommendedName>
</protein>
<dbReference type="GO" id="GO:0006535">
    <property type="term" value="P:cysteine biosynthetic process from serine"/>
    <property type="evidence" value="ECO:0007669"/>
    <property type="project" value="InterPro"/>
</dbReference>
<keyword evidence="5" id="KW-0808">Transferase</keyword>
<dbReference type="PROSITE" id="PS00901">
    <property type="entry name" value="CYS_SYNTHASE"/>
    <property type="match status" value="1"/>
</dbReference>
<gene>
    <name evidence="10" type="ORF">EKG38_01315</name>
</gene>
<comment type="pathway">
    <text evidence="2">Amino-acid biosynthesis; L-cysteine biosynthesis; L-cysteine from L-serine: step 2/2.</text>
</comment>
<dbReference type="InterPro" id="IPR036052">
    <property type="entry name" value="TrpB-like_PALP_sf"/>
</dbReference>
<dbReference type="PANTHER" id="PTHR10314">
    <property type="entry name" value="CYSTATHIONINE BETA-SYNTHASE"/>
    <property type="match status" value="1"/>
</dbReference>
<dbReference type="FunFam" id="3.40.50.1100:FF:000011">
    <property type="entry name" value="Cysteine synthase (o-acetylserine)"/>
    <property type="match status" value="1"/>
</dbReference>
<evidence type="ECO:0000256" key="6">
    <source>
        <dbReference type="ARBA" id="ARBA00022898"/>
    </source>
</evidence>
<dbReference type="Proteomes" id="UP000267448">
    <property type="component" value="Unassembled WGS sequence"/>
</dbReference>
<dbReference type="InterPro" id="IPR000634">
    <property type="entry name" value="Ser/Thr_deHydtase_PyrdxlP-BS"/>
</dbReference>
<dbReference type="AlphaFoldDB" id="A0A3S0IRV9"/>
<evidence type="ECO:0000256" key="1">
    <source>
        <dbReference type="ARBA" id="ARBA00001933"/>
    </source>
</evidence>